<dbReference type="HOGENOM" id="CLU_1527104_0_0_1"/>
<dbReference type="InterPro" id="IPR011992">
    <property type="entry name" value="EF-hand-dom_pair"/>
</dbReference>
<dbReference type="InterPro" id="IPR028846">
    <property type="entry name" value="Recoverin"/>
</dbReference>
<dbReference type="EnsemblMetazoa" id="SMAR008999-RA">
    <property type="protein sequence ID" value="SMAR008999-PA"/>
    <property type="gene ID" value="SMAR008999"/>
</dbReference>
<dbReference type="AlphaFoldDB" id="T1J5U3"/>
<evidence type="ECO:0000313" key="2">
    <source>
        <dbReference type="EnsemblMetazoa" id="SMAR008999-PA"/>
    </source>
</evidence>
<dbReference type="SUPFAM" id="SSF47473">
    <property type="entry name" value="EF-hand"/>
    <property type="match status" value="1"/>
</dbReference>
<evidence type="ECO:0000313" key="3">
    <source>
        <dbReference type="Proteomes" id="UP000014500"/>
    </source>
</evidence>
<proteinExistence type="predicted"/>
<keyword evidence="1" id="KW-0677">Repeat</keyword>
<protein>
    <recommendedName>
        <fullName evidence="4">EF-hand domain-containing protein</fullName>
    </recommendedName>
</protein>
<name>T1J5U3_STRMM</name>
<accession>T1J5U3</accession>
<dbReference type="eggNOG" id="KOG0044">
    <property type="taxonomic scope" value="Eukaryota"/>
</dbReference>
<dbReference type="STRING" id="126957.T1J5U3"/>
<dbReference type="PANTHER" id="PTHR23055:SF167">
    <property type="entry name" value="EF-HAND DOMAIN-CONTAINING PROTEIN"/>
    <property type="match status" value="1"/>
</dbReference>
<dbReference type="GO" id="GO:0005509">
    <property type="term" value="F:calcium ion binding"/>
    <property type="evidence" value="ECO:0007669"/>
    <property type="project" value="InterPro"/>
</dbReference>
<evidence type="ECO:0000256" key="1">
    <source>
        <dbReference type="ARBA" id="ARBA00022737"/>
    </source>
</evidence>
<dbReference type="PhylomeDB" id="T1J5U3"/>
<sequence>MRLLRVPPWHVRKGGRAIAKNSARITAHTLRLVAMAKFLRRSFRRKKDNDQDELELHAVRYKPGGIDALCRNTKFSRKEIQVMYRGFKQECPSGMVNEDTFKGIYAQFFPQGDASQYAHYVFMTFDPEQNGSISFQVNMKSHFNSPGSIAPHVDRMAKHQHGKTLENPFKIENKIL</sequence>
<dbReference type="PANTHER" id="PTHR23055">
    <property type="entry name" value="CALCIUM BINDING PROTEINS"/>
    <property type="match status" value="1"/>
</dbReference>
<reference evidence="2" key="2">
    <citation type="submission" date="2015-02" db="UniProtKB">
        <authorList>
            <consortium name="EnsemblMetazoa"/>
        </authorList>
    </citation>
    <scope>IDENTIFICATION</scope>
</reference>
<dbReference type="Gene3D" id="1.10.238.10">
    <property type="entry name" value="EF-hand"/>
    <property type="match status" value="1"/>
</dbReference>
<evidence type="ECO:0008006" key="4">
    <source>
        <dbReference type="Google" id="ProtNLM"/>
    </source>
</evidence>
<organism evidence="2 3">
    <name type="scientific">Strigamia maritima</name>
    <name type="common">European centipede</name>
    <name type="synonym">Geophilus maritimus</name>
    <dbReference type="NCBI Taxonomy" id="126957"/>
    <lineage>
        <taxon>Eukaryota</taxon>
        <taxon>Metazoa</taxon>
        <taxon>Ecdysozoa</taxon>
        <taxon>Arthropoda</taxon>
        <taxon>Myriapoda</taxon>
        <taxon>Chilopoda</taxon>
        <taxon>Pleurostigmophora</taxon>
        <taxon>Geophilomorpha</taxon>
        <taxon>Linotaeniidae</taxon>
        <taxon>Strigamia</taxon>
    </lineage>
</organism>
<dbReference type="Proteomes" id="UP000014500">
    <property type="component" value="Unassembled WGS sequence"/>
</dbReference>
<dbReference type="PRINTS" id="PR00450">
    <property type="entry name" value="RECOVERIN"/>
</dbReference>
<dbReference type="EMBL" id="JH431868">
    <property type="status" value="NOT_ANNOTATED_CDS"/>
    <property type="molecule type" value="Genomic_DNA"/>
</dbReference>
<reference evidence="3" key="1">
    <citation type="submission" date="2011-05" db="EMBL/GenBank/DDBJ databases">
        <authorList>
            <person name="Richards S.R."/>
            <person name="Qu J."/>
            <person name="Jiang H."/>
            <person name="Jhangiani S.N."/>
            <person name="Agravi P."/>
            <person name="Goodspeed R."/>
            <person name="Gross S."/>
            <person name="Mandapat C."/>
            <person name="Jackson L."/>
            <person name="Mathew T."/>
            <person name="Pu L."/>
            <person name="Thornton R."/>
            <person name="Saada N."/>
            <person name="Wilczek-Boney K.B."/>
            <person name="Lee S."/>
            <person name="Kovar C."/>
            <person name="Wu Y."/>
            <person name="Scherer S.E."/>
            <person name="Worley K.C."/>
            <person name="Muzny D.M."/>
            <person name="Gibbs R."/>
        </authorList>
    </citation>
    <scope>NUCLEOTIDE SEQUENCE</scope>
    <source>
        <strain evidence="3">Brora</strain>
    </source>
</reference>
<keyword evidence="3" id="KW-1185">Reference proteome</keyword>